<dbReference type="EMBL" id="RYZS01000001">
    <property type="protein sequence ID" value="RVU96228.1"/>
    <property type="molecule type" value="Genomic_DNA"/>
</dbReference>
<dbReference type="InterPro" id="IPR052027">
    <property type="entry name" value="PspC"/>
</dbReference>
<evidence type="ECO:0000313" key="10">
    <source>
        <dbReference type="EMBL" id="RVU96228.1"/>
    </source>
</evidence>
<reference evidence="11 13" key="1">
    <citation type="submission" date="2017-10" db="EMBL/GenBank/DDBJ databases">
        <title>FDA dAtabase for Regulatory Grade micrObial Sequences (FDA-ARGOS): Supporting development and validation of Infectious Disease Dx tests.</title>
        <authorList>
            <person name="Campos J."/>
            <person name="Goldberg B."/>
            <person name="Tallon L.J."/>
            <person name="Sadzewicz L."/>
            <person name="Sengamalay N."/>
            <person name="Ott S."/>
            <person name="Godinez A."/>
            <person name="Nagaraj S."/>
            <person name="Vyas G."/>
            <person name="Aluvathingal J."/>
            <person name="Nadendla S."/>
            <person name="Geyer C."/>
            <person name="Nandy P."/>
            <person name="Hobson J."/>
            <person name="Sichtig H."/>
        </authorList>
    </citation>
    <scope>NUCLEOTIDE SEQUENCE [LARGE SCALE GENOMIC DNA]</scope>
    <source>
        <strain evidence="11 13">FDAARGOS_185</strain>
    </source>
</reference>
<feature type="region of interest" description="Disordered" evidence="6">
    <location>
        <begin position="62"/>
        <end position="106"/>
    </location>
</feature>
<evidence type="ECO:0000313" key="11">
    <source>
        <dbReference type="EMBL" id="TRZ33095.1"/>
    </source>
</evidence>
<gene>
    <name evidence="11" type="ORF">AUF17_02985</name>
    <name evidence="10" type="ORF">EK398_16010</name>
    <name evidence="9" type="ORF">P7D43_17175</name>
</gene>
<dbReference type="AlphaFoldDB" id="A0A2N8PY43"/>
<comment type="caution">
    <text evidence="9">The sequence shown here is derived from an EMBL/GenBank/DDBJ whole genome shotgun (WGS) entry which is preliminary data.</text>
</comment>
<keyword evidence="2" id="KW-1003">Cell membrane</keyword>
<sequence length="106" mass="11945">MQKRLQKSRTNVVLTGTLAGIAEYFGIDPTIVRVIYVFLSFGLIGAPVVLYVLLALVIPAAPRGGRDSYGHNNPYYGNNDYNNYEKKASRQRKKADKIDDDDWSDF</sequence>
<dbReference type="Proteomes" id="UP000316316">
    <property type="component" value="Unassembled WGS sequence"/>
</dbReference>
<feature type="compositionally biased region" description="Low complexity" evidence="6">
    <location>
        <begin position="70"/>
        <end position="82"/>
    </location>
</feature>
<evidence type="ECO:0000256" key="4">
    <source>
        <dbReference type="ARBA" id="ARBA00022989"/>
    </source>
</evidence>
<accession>A0A2N8PY43</accession>
<evidence type="ECO:0000256" key="3">
    <source>
        <dbReference type="ARBA" id="ARBA00022692"/>
    </source>
</evidence>
<dbReference type="PANTHER" id="PTHR33885:SF3">
    <property type="entry name" value="PHAGE SHOCK PROTEIN C"/>
    <property type="match status" value="1"/>
</dbReference>
<name>A0A2N8PY43_ENTAV</name>
<evidence type="ECO:0000256" key="2">
    <source>
        <dbReference type="ARBA" id="ARBA00022475"/>
    </source>
</evidence>
<evidence type="ECO:0000313" key="12">
    <source>
        <dbReference type="Proteomes" id="UP000288388"/>
    </source>
</evidence>
<evidence type="ECO:0000256" key="1">
    <source>
        <dbReference type="ARBA" id="ARBA00004162"/>
    </source>
</evidence>
<dbReference type="EMBL" id="PDXQ01000001">
    <property type="protein sequence ID" value="TRZ33095.1"/>
    <property type="molecule type" value="Genomic_DNA"/>
</dbReference>
<evidence type="ECO:0000313" key="9">
    <source>
        <dbReference type="EMBL" id="MDT2404102.1"/>
    </source>
</evidence>
<reference evidence="10 12" key="2">
    <citation type="submission" date="2018-12" db="EMBL/GenBank/DDBJ databases">
        <title>A novel vanA-carrying plasmid in a clinical isolate of Enterococcus avium.</title>
        <authorList>
            <person name="Bernasconi O.J."/>
            <person name="Luzzaro F."/>
            <person name="Endimiani A."/>
        </authorList>
    </citation>
    <scope>NUCLEOTIDE SEQUENCE [LARGE SCALE GENOMIC DNA]</scope>
    <source>
        <strain evidence="10 12">LC0559/18</strain>
    </source>
</reference>
<evidence type="ECO:0000256" key="7">
    <source>
        <dbReference type="SAM" id="Phobius"/>
    </source>
</evidence>
<keyword evidence="5 7" id="KW-0472">Membrane</keyword>
<comment type="subcellular location">
    <subcellularLocation>
        <location evidence="1">Cell membrane</location>
        <topology evidence="1">Single-pass membrane protein</topology>
    </subcellularLocation>
</comment>
<dbReference type="PANTHER" id="PTHR33885">
    <property type="entry name" value="PHAGE SHOCK PROTEIN C"/>
    <property type="match status" value="1"/>
</dbReference>
<dbReference type="Pfam" id="PF04024">
    <property type="entry name" value="PspC"/>
    <property type="match status" value="1"/>
</dbReference>
<dbReference type="GO" id="GO:0005886">
    <property type="term" value="C:plasma membrane"/>
    <property type="evidence" value="ECO:0007669"/>
    <property type="project" value="UniProtKB-SubCell"/>
</dbReference>
<keyword evidence="3 7" id="KW-0812">Transmembrane</keyword>
<evidence type="ECO:0000256" key="6">
    <source>
        <dbReference type="SAM" id="MobiDB-lite"/>
    </source>
</evidence>
<feature type="transmembrane region" description="Helical" evidence="7">
    <location>
        <begin position="33"/>
        <end position="58"/>
    </location>
</feature>
<reference evidence="9" key="3">
    <citation type="submission" date="2023-03" db="EMBL/GenBank/DDBJ databases">
        <authorList>
            <person name="Shen W."/>
            <person name="Cai J."/>
        </authorList>
    </citation>
    <scope>NUCLEOTIDE SEQUENCE</scope>
    <source>
        <strain evidence="9">P33-2</strain>
    </source>
</reference>
<dbReference type="GeneID" id="69568886"/>
<dbReference type="Proteomes" id="UP001260773">
    <property type="component" value="Unassembled WGS sequence"/>
</dbReference>
<dbReference type="RefSeq" id="WP_016181282.1">
    <property type="nucleotide sequence ID" value="NZ_CAAKNX010000094.1"/>
</dbReference>
<dbReference type="InterPro" id="IPR007168">
    <property type="entry name" value="Phageshock_PspC_N"/>
</dbReference>
<feature type="domain" description="Phage shock protein PspC N-terminal" evidence="8">
    <location>
        <begin position="3"/>
        <end position="60"/>
    </location>
</feature>
<evidence type="ECO:0000259" key="8">
    <source>
        <dbReference type="Pfam" id="PF04024"/>
    </source>
</evidence>
<organism evidence="9 14">
    <name type="scientific">Enterococcus avium</name>
    <name type="common">Streptococcus avium</name>
    <dbReference type="NCBI Taxonomy" id="33945"/>
    <lineage>
        <taxon>Bacteria</taxon>
        <taxon>Bacillati</taxon>
        <taxon>Bacillota</taxon>
        <taxon>Bacilli</taxon>
        <taxon>Lactobacillales</taxon>
        <taxon>Enterococcaceae</taxon>
        <taxon>Enterococcus</taxon>
    </lineage>
</organism>
<dbReference type="Proteomes" id="UP000288388">
    <property type="component" value="Unassembled WGS sequence"/>
</dbReference>
<evidence type="ECO:0000313" key="13">
    <source>
        <dbReference type="Proteomes" id="UP000316316"/>
    </source>
</evidence>
<keyword evidence="4 7" id="KW-1133">Transmembrane helix</keyword>
<evidence type="ECO:0000256" key="5">
    <source>
        <dbReference type="ARBA" id="ARBA00023136"/>
    </source>
</evidence>
<protein>
    <submittedName>
        <fullName evidence="9">PspC domain-containing protein</fullName>
    </submittedName>
</protein>
<dbReference type="EMBL" id="JARPWH010000079">
    <property type="protein sequence ID" value="MDT2404102.1"/>
    <property type="molecule type" value="Genomic_DNA"/>
</dbReference>
<evidence type="ECO:0000313" key="14">
    <source>
        <dbReference type="Proteomes" id="UP001260773"/>
    </source>
</evidence>
<proteinExistence type="predicted"/>